<feature type="compositionally biased region" description="Low complexity" evidence="1">
    <location>
        <begin position="250"/>
        <end position="268"/>
    </location>
</feature>
<comment type="caution">
    <text evidence="3">The sequence shown here is derived from an EMBL/GenBank/DDBJ whole genome shotgun (WGS) entry which is preliminary data.</text>
</comment>
<dbReference type="OrthoDB" id="8123891at2759"/>
<sequence>MCMDLENMLNFIDGYYFTSENEKEQCASKLVTLLADGVELNENLHPKTPQAYHTIRSYIDKEKLETYTYQLSEEKELKAVIRGMPSEMPPQEIMDALLELGITVNDCHVMTNRKTGLPMPLFLISLSKNDANRDVYNITKLCYMKIIVEILNKRQGPAQCFRCQGFFQSSKNCTRNPKCVKCGKPHFTKDCKKTRNTEATCCPCQGNHPVNYPGCPKNPLNKPPPPPKVNFWEERTRKMKETVEAEKLKSQASSSTQASAENNSSKPQPSNPQPDRPKLQTQPESPSSKPTQASPLLDTIRQLQDPQVVELMSTVKMIVQIAKSDKSQEWPSGNIAVCSLYRSHTSSVHTFIPDLIKIFRNKSQCIVVGDFNAKHRSWKPHGTTNKAGTALHNYARSCGYVISAPSDPTRIPSQLNHIPSVIDIKLSSGLNNITVESRYELTSDHNPVHFVINFDFHISHLLNCKTITNWNKFQDILSTTIAGNPTINNTEEIEEAINSLNYNIHTAINQSSKFKSMKQDFTIVPYLTRIKIRGKNRLRKLWQHTRYPLLRTELNRLQRDIKRDLLNIK</sequence>
<feature type="region of interest" description="Disordered" evidence="1">
    <location>
        <begin position="241"/>
        <end position="297"/>
    </location>
</feature>
<dbReference type="InterPro" id="IPR006579">
    <property type="entry name" value="Pre_C2HC_dom"/>
</dbReference>
<evidence type="ECO:0000256" key="1">
    <source>
        <dbReference type="SAM" id="MobiDB-lite"/>
    </source>
</evidence>
<dbReference type="Gene3D" id="3.60.10.10">
    <property type="entry name" value="Endonuclease/exonuclease/phosphatase"/>
    <property type="match status" value="1"/>
</dbReference>
<proteinExistence type="predicted"/>
<keyword evidence="3" id="KW-0548">Nucleotidyltransferase</keyword>
<keyword evidence="3" id="KW-0695">RNA-directed DNA polymerase</keyword>
<dbReference type="Proteomes" id="UP000887116">
    <property type="component" value="Unassembled WGS sequence"/>
</dbReference>
<dbReference type="EMBL" id="BMAO01035169">
    <property type="protein sequence ID" value="GFR01780.1"/>
    <property type="molecule type" value="Genomic_DNA"/>
</dbReference>
<dbReference type="SUPFAM" id="SSF56219">
    <property type="entry name" value="DNase I-like"/>
    <property type="match status" value="1"/>
</dbReference>
<evidence type="ECO:0000313" key="3">
    <source>
        <dbReference type="EMBL" id="GFR01780.1"/>
    </source>
</evidence>
<gene>
    <name evidence="3" type="primary">jockeypol_199</name>
    <name evidence="3" type="ORF">TNCT_415941</name>
</gene>
<name>A0A8X6L9S5_TRICU</name>
<dbReference type="PANTHER" id="PTHR33273">
    <property type="entry name" value="DOMAIN-CONTAINING PROTEIN, PUTATIVE-RELATED"/>
    <property type="match status" value="1"/>
</dbReference>
<dbReference type="Pfam" id="PF14529">
    <property type="entry name" value="Exo_endo_phos_2"/>
    <property type="match status" value="1"/>
</dbReference>
<dbReference type="InterPro" id="IPR005135">
    <property type="entry name" value="Endo/exonuclease/phosphatase"/>
</dbReference>
<dbReference type="InterPro" id="IPR036691">
    <property type="entry name" value="Endo/exonu/phosph_ase_sf"/>
</dbReference>
<feature type="domain" description="Pre-C2HC" evidence="2">
    <location>
        <begin position="90"/>
        <end position="158"/>
    </location>
</feature>
<organism evidence="3 4">
    <name type="scientific">Trichonephila clavata</name>
    <name type="common">Joro spider</name>
    <name type="synonym">Nephila clavata</name>
    <dbReference type="NCBI Taxonomy" id="2740835"/>
    <lineage>
        <taxon>Eukaryota</taxon>
        <taxon>Metazoa</taxon>
        <taxon>Ecdysozoa</taxon>
        <taxon>Arthropoda</taxon>
        <taxon>Chelicerata</taxon>
        <taxon>Arachnida</taxon>
        <taxon>Araneae</taxon>
        <taxon>Araneomorphae</taxon>
        <taxon>Entelegynae</taxon>
        <taxon>Araneoidea</taxon>
        <taxon>Nephilidae</taxon>
        <taxon>Trichonephila</taxon>
    </lineage>
</organism>
<dbReference type="PANTHER" id="PTHR33273:SF2">
    <property type="entry name" value="ENDONUCLEASE_EXONUCLEASE_PHOSPHATASE DOMAIN-CONTAINING PROTEIN"/>
    <property type="match status" value="1"/>
</dbReference>
<dbReference type="AlphaFoldDB" id="A0A8X6L9S5"/>
<accession>A0A8X6L9S5</accession>
<feature type="compositionally biased region" description="Polar residues" evidence="1">
    <location>
        <begin position="279"/>
        <end position="294"/>
    </location>
</feature>
<dbReference type="SMART" id="SM00596">
    <property type="entry name" value="PRE_C2HC"/>
    <property type="match status" value="1"/>
</dbReference>
<keyword evidence="4" id="KW-1185">Reference proteome</keyword>
<evidence type="ECO:0000259" key="2">
    <source>
        <dbReference type="SMART" id="SM00596"/>
    </source>
</evidence>
<dbReference type="GO" id="GO:0003964">
    <property type="term" value="F:RNA-directed DNA polymerase activity"/>
    <property type="evidence" value="ECO:0007669"/>
    <property type="project" value="UniProtKB-KW"/>
</dbReference>
<keyword evidence="3" id="KW-0808">Transferase</keyword>
<dbReference type="Pfam" id="PF07530">
    <property type="entry name" value="PRE_C2HC"/>
    <property type="match status" value="1"/>
</dbReference>
<protein>
    <submittedName>
        <fullName evidence="3">RNA-directed DNA polymerase from mobile element jockey</fullName>
    </submittedName>
</protein>
<reference evidence="3" key="1">
    <citation type="submission" date="2020-07" db="EMBL/GenBank/DDBJ databases">
        <title>Multicomponent nature underlies the extraordinary mechanical properties of spider dragline silk.</title>
        <authorList>
            <person name="Kono N."/>
            <person name="Nakamura H."/>
            <person name="Mori M."/>
            <person name="Yoshida Y."/>
            <person name="Ohtoshi R."/>
            <person name="Malay A.D."/>
            <person name="Moran D.A.P."/>
            <person name="Tomita M."/>
            <person name="Numata K."/>
            <person name="Arakawa K."/>
        </authorList>
    </citation>
    <scope>NUCLEOTIDE SEQUENCE</scope>
</reference>
<evidence type="ECO:0000313" key="4">
    <source>
        <dbReference type="Proteomes" id="UP000887116"/>
    </source>
</evidence>